<comment type="function">
    <text evidence="11">Acts as a transcriptional regulator. Probably redox-responsive. The apo- but not holo-form probably binds DNA.</text>
</comment>
<dbReference type="PANTHER" id="PTHR38839">
    <property type="entry name" value="TRANSCRIPTIONAL REGULATOR WHID-RELATED"/>
    <property type="match status" value="1"/>
</dbReference>
<keyword evidence="8 11" id="KW-0238">DNA-binding</keyword>
<dbReference type="GO" id="GO:0046872">
    <property type="term" value="F:metal ion binding"/>
    <property type="evidence" value="ECO:0007669"/>
    <property type="project" value="UniProtKB-KW"/>
</dbReference>
<keyword evidence="4 11" id="KW-0479">Metal-binding</keyword>
<comment type="cofactor">
    <cofactor evidence="11">
        <name>[4Fe-4S] cluster</name>
        <dbReference type="ChEBI" id="CHEBI:49883"/>
    </cofactor>
    <text evidence="11">Binds 1 [4Fe-4S] cluster per subunit. Following nitrosylation of the [4Fe-4S] cluster binds 1 [4Fe-8(NO)] cluster per subunit.</text>
</comment>
<dbReference type="STRING" id="1137993.SAMN05660209_00155"/>
<evidence type="ECO:0000256" key="4">
    <source>
        <dbReference type="ARBA" id="ARBA00022723"/>
    </source>
</evidence>
<evidence type="ECO:0000256" key="6">
    <source>
        <dbReference type="ARBA" id="ARBA00023014"/>
    </source>
</evidence>
<comment type="PTM">
    <text evidence="11">The Fe-S cluster can be nitrosylated by nitric oxide (NO).</text>
</comment>
<organism evidence="14 15">
    <name type="scientific">Geodermatophilus africanus</name>
    <dbReference type="NCBI Taxonomy" id="1137993"/>
    <lineage>
        <taxon>Bacteria</taxon>
        <taxon>Bacillati</taxon>
        <taxon>Actinomycetota</taxon>
        <taxon>Actinomycetes</taxon>
        <taxon>Geodermatophilales</taxon>
        <taxon>Geodermatophilaceae</taxon>
        <taxon>Geodermatophilus</taxon>
    </lineage>
</organism>
<dbReference type="GO" id="GO:0047134">
    <property type="term" value="F:protein-disulfide reductase [NAD(P)H] activity"/>
    <property type="evidence" value="ECO:0007669"/>
    <property type="project" value="TreeGrafter"/>
</dbReference>
<dbReference type="Proteomes" id="UP000198921">
    <property type="component" value="Unassembled WGS sequence"/>
</dbReference>
<dbReference type="PROSITE" id="PS51674">
    <property type="entry name" value="4FE4S_WBL"/>
    <property type="match status" value="1"/>
</dbReference>
<dbReference type="InterPro" id="IPR034768">
    <property type="entry name" value="4FE4S_WBL"/>
</dbReference>
<dbReference type="InterPro" id="IPR003482">
    <property type="entry name" value="Whib"/>
</dbReference>
<keyword evidence="9 11" id="KW-1015">Disulfide bond</keyword>
<gene>
    <name evidence="11" type="primary">whiB</name>
    <name evidence="14" type="ORF">SAMN05660209_00155</name>
</gene>
<protein>
    <recommendedName>
        <fullName evidence="11">Transcriptional regulator WhiB</fullName>
    </recommendedName>
</protein>
<dbReference type="GO" id="GO:0045892">
    <property type="term" value="P:negative regulation of DNA-templated transcription"/>
    <property type="evidence" value="ECO:0007669"/>
    <property type="project" value="TreeGrafter"/>
</dbReference>
<sequence>MRLEARFRNVTESNEAVPVRHPTASPFPEEPSVSTHSRPHLSLVPGWGDVPAPVPAPVPVPSPWTDLSPAGDASWRLEALCAETDPEAFFPEKGGSTRDAKRVCSGCTVRAECLEFALANDERFGIWGGLSERERRRLRLQQRTHLSA</sequence>
<feature type="binding site" evidence="11">
    <location>
        <position position="107"/>
    </location>
    <ligand>
        <name>[4Fe-4S] cluster</name>
        <dbReference type="ChEBI" id="CHEBI:49883"/>
    </ligand>
</feature>
<feature type="domain" description="4Fe-4S Wbl-type" evidence="13">
    <location>
        <begin position="80"/>
        <end position="137"/>
    </location>
</feature>
<feature type="binding site" evidence="11">
    <location>
        <position position="81"/>
    </location>
    <ligand>
        <name>[4Fe-4S] cluster</name>
        <dbReference type="ChEBI" id="CHEBI:49883"/>
    </ligand>
</feature>
<evidence type="ECO:0000256" key="11">
    <source>
        <dbReference type="HAMAP-Rule" id="MF_01479"/>
    </source>
</evidence>
<evidence type="ECO:0000256" key="2">
    <source>
        <dbReference type="ARBA" id="ARBA00006597"/>
    </source>
</evidence>
<keyword evidence="11" id="KW-0963">Cytoplasm</keyword>
<dbReference type="AlphaFoldDB" id="A0A1H3ARM7"/>
<evidence type="ECO:0000256" key="12">
    <source>
        <dbReference type="SAM" id="MobiDB-lite"/>
    </source>
</evidence>
<comment type="PTM">
    <text evidence="11">Upon Fe-S cluster removal intramolecular disulfide bonds are formed.</text>
</comment>
<evidence type="ECO:0000256" key="8">
    <source>
        <dbReference type="ARBA" id="ARBA00023125"/>
    </source>
</evidence>
<keyword evidence="7 11" id="KW-0805">Transcription regulation</keyword>
<dbReference type="HAMAP" id="MF_01479">
    <property type="entry name" value="WhiB"/>
    <property type="match status" value="1"/>
</dbReference>
<comment type="subcellular location">
    <subcellularLocation>
        <location evidence="1 11">Cytoplasm</location>
    </subcellularLocation>
</comment>
<evidence type="ECO:0000256" key="3">
    <source>
        <dbReference type="ARBA" id="ARBA00022485"/>
    </source>
</evidence>
<dbReference type="GO" id="GO:0035731">
    <property type="term" value="F:dinitrosyl-iron complex binding"/>
    <property type="evidence" value="ECO:0007669"/>
    <property type="project" value="UniProtKB-UniRule"/>
</dbReference>
<evidence type="ECO:0000259" key="13">
    <source>
        <dbReference type="PROSITE" id="PS51674"/>
    </source>
</evidence>
<accession>A0A1H3ARM7</accession>
<proteinExistence type="inferred from homology"/>
<feature type="binding site" evidence="11">
    <location>
        <position position="104"/>
    </location>
    <ligand>
        <name>[4Fe-4S] cluster</name>
        <dbReference type="ChEBI" id="CHEBI:49883"/>
    </ligand>
</feature>
<feature type="region of interest" description="Disordered" evidence="12">
    <location>
        <begin position="1"/>
        <end position="54"/>
    </location>
</feature>
<feature type="binding site" evidence="11">
    <location>
        <position position="113"/>
    </location>
    <ligand>
        <name>[4Fe-4S] cluster</name>
        <dbReference type="ChEBI" id="CHEBI:49883"/>
    </ligand>
</feature>
<dbReference type="Pfam" id="PF02467">
    <property type="entry name" value="Whib"/>
    <property type="match status" value="1"/>
</dbReference>
<dbReference type="GO" id="GO:0005737">
    <property type="term" value="C:cytoplasm"/>
    <property type="evidence" value="ECO:0007669"/>
    <property type="project" value="UniProtKB-SubCell"/>
</dbReference>
<comment type="similarity">
    <text evidence="2 11">Belongs to the WhiB family.</text>
</comment>
<keyword evidence="5 11" id="KW-0408">Iron</keyword>
<name>A0A1H3ARM7_9ACTN</name>
<evidence type="ECO:0000256" key="10">
    <source>
        <dbReference type="ARBA" id="ARBA00023163"/>
    </source>
</evidence>
<evidence type="ECO:0000313" key="15">
    <source>
        <dbReference type="Proteomes" id="UP000198921"/>
    </source>
</evidence>
<keyword evidence="6 11" id="KW-0411">Iron-sulfur</keyword>
<reference evidence="15" key="1">
    <citation type="submission" date="2016-10" db="EMBL/GenBank/DDBJ databases">
        <authorList>
            <person name="Varghese N."/>
            <person name="Submissions S."/>
        </authorList>
    </citation>
    <scope>NUCLEOTIDE SEQUENCE [LARGE SCALE GENOMIC DNA]</scope>
    <source>
        <strain evidence="15">DSM 45422</strain>
    </source>
</reference>
<evidence type="ECO:0000256" key="9">
    <source>
        <dbReference type="ARBA" id="ARBA00023157"/>
    </source>
</evidence>
<evidence type="ECO:0000256" key="1">
    <source>
        <dbReference type="ARBA" id="ARBA00004496"/>
    </source>
</evidence>
<keyword evidence="3 11" id="KW-0004">4Fe-4S</keyword>
<dbReference type="GO" id="GO:0045454">
    <property type="term" value="P:cell redox homeostasis"/>
    <property type="evidence" value="ECO:0007669"/>
    <property type="project" value="TreeGrafter"/>
</dbReference>
<evidence type="ECO:0000256" key="7">
    <source>
        <dbReference type="ARBA" id="ARBA00023015"/>
    </source>
</evidence>
<keyword evidence="10 11" id="KW-0804">Transcription</keyword>
<evidence type="ECO:0000256" key="5">
    <source>
        <dbReference type="ARBA" id="ARBA00023004"/>
    </source>
</evidence>
<dbReference type="GO" id="GO:0003677">
    <property type="term" value="F:DNA binding"/>
    <property type="evidence" value="ECO:0007669"/>
    <property type="project" value="UniProtKB-UniRule"/>
</dbReference>
<evidence type="ECO:0000313" key="14">
    <source>
        <dbReference type="EMBL" id="SDX32255.1"/>
    </source>
</evidence>
<dbReference type="GO" id="GO:0051539">
    <property type="term" value="F:4 iron, 4 sulfur cluster binding"/>
    <property type="evidence" value="ECO:0007669"/>
    <property type="project" value="UniProtKB-UniRule"/>
</dbReference>
<keyword evidence="15" id="KW-1185">Reference proteome</keyword>
<dbReference type="PANTHER" id="PTHR38839:SF4">
    <property type="entry name" value="TRANSCRIPTIONAL REGULATOR WHIB"/>
    <property type="match status" value="1"/>
</dbReference>
<dbReference type="EMBL" id="FNOT01000001">
    <property type="protein sequence ID" value="SDX32255.1"/>
    <property type="molecule type" value="Genomic_DNA"/>
</dbReference>